<feature type="chain" id="PRO_5030961795" evidence="2">
    <location>
        <begin position="27"/>
        <end position="354"/>
    </location>
</feature>
<accession>A0A7S4DXA0</accession>
<keyword evidence="2" id="KW-0732">Signal</keyword>
<gene>
    <name evidence="3" type="ORF">LGLO00237_LOCUS27682</name>
</gene>
<dbReference type="AlphaFoldDB" id="A0A7S4DXA0"/>
<feature type="region of interest" description="Disordered" evidence="1">
    <location>
        <begin position="55"/>
        <end position="82"/>
    </location>
</feature>
<sequence>MALFASSGGFLPLLLLLPLLAWPTASRPQLSPPRAQVGGAVLGKSSTASRPALLSRGFHGERKTPVTPSSPLSPPLSSPIAAAATSKDHASSVFSRHRMPTPKYSISVRRFAANAPPRSLHRGHQHTHRHQHYFPGTTSRFGYRHHRLQTQPKHGSGGRSSYLSKVIVPHASAMSMIDNSIKGIISSLLDVTAFIGRGADMGGDSLYRPLEEAIARDIYLLTDDDSKDDDNQPTMVSWRDVEIAPGTSLSSMVAKHIAPRLSRITVADILDLLETTYLPESNDDTQQQQRSQNLLTATPARALERLVSIVAEAAERSSGRLITPPSPFVSSFAMRPAYAHRPGEHHSYELPRKL</sequence>
<evidence type="ECO:0000256" key="1">
    <source>
        <dbReference type="SAM" id="MobiDB-lite"/>
    </source>
</evidence>
<name>A0A7S4DXA0_9EUKA</name>
<feature type="region of interest" description="Disordered" evidence="1">
    <location>
        <begin position="117"/>
        <end position="139"/>
    </location>
</feature>
<reference evidence="3" key="1">
    <citation type="submission" date="2021-01" db="EMBL/GenBank/DDBJ databases">
        <authorList>
            <person name="Corre E."/>
            <person name="Pelletier E."/>
            <person name="Niang G."/>
            <person name="Scheremetjew M."/>
            <person name="Finn R."/>
            <person name="Kale V."/>
            <person name="Holt S."/>
            <person name="Cochrane G."/>
            <person name="Meng A."/>
            <person name="Brown T."/>
            <person name="Cohen L."/>
        </authorList>
    </citation>
    <scope>NUCLEOTIDE SEQUENCE</scope>
    <source>
        <strain evidence="3">CCCM811</strain>
    </source>
</reference>
<dbReference type="EMBL" id="HBIV01038917">
    <property type="protein sequence ID" value="CAE0675905.1"/>
    <property type="molecule type" value="Transcribed_RNA"/>
</dbReference>
<evidence type="ECO:0000313" key="3">
    <source>
        <dbReference type="EMBL" id="CAE0675905.1"/>
    </source>
</evidence>
<organism evidence="3">
    <name type="scientific">Lotharella globosa</name>
    <dbReference type="NCBI Taxonomy" id="91324"/>
    <lineage>
        <taxon>Eukaryota</taxon>
        <taxon>Sar</taxon>
        <taxon>Rhizaria</taxon>
        <taxon>Cercozoa</taxon>
        <taxon>Chlorarachniophyceae</taxon>
        <taxon>Lotharella</taxon>
    </lineage>
</organism>
<feature type="signal peptide" evidence="2">
    <location>
        <begin position="1"/>
        <end position="26"/>
    </location>
</feature>
<evidence type="ECO:0000256" key="2">
    <source>
        <dbReference type="SAM" id="SignalP"/>
    </source>
</evidence>
<protein>
    <submittedName>
        <fullName evidence="3">Uncharacterized protein</fullName>
    </submittedName>
</protein>
<feature type="compositionally biased region" description="Basic residues" evidence="1">
    <location>
        <begin position="119"/>
        <end position="132"/>
    </location>
</feature>
<proteinExistence type="predicted"/>